<accession>A0AAW2XXU9</accession>
<evidence type="ECO:0000313" key="2">
    <source>
        <dbReference type="EMBL" id="KAL0456645.1"/>
    </source>
</evidence>
<gene>
    <name evidence="2" type="ORF">Slati_1003700</name>
</gene>
<feature type="domain" description="Reverse transcriptase zinc-binding" evidence="1">
    <location>
        <begin position="140"/>
        <end position="229"/>
    </location>
</feature>
<organism evidence="2">
    <name type="scientific">Sesamum latifolium</name>
    <dbReference type="NCBI Taxonomy" id="2727402"/>
    <lineage>
        <taxon>Eukaryota</taxon>
        <taxon>Viridiplantae</taxon>
        <taxon>Streptophyta</taxon>
        <taxon>Embryophyta</taxon>
        <taxon>Tracheophyta</taxon>
        <taxon>Spermatophyta</taxon>
        <taxon>Magnoliopsida</taxon>
        <taxon>eudicotyledons</taxon>
        <taxon>Gunneridae</taxon>
        <taxon>Pentapetalae</taxon>
        <taxon>asterids</taxon>
        <taxon>lamiids</taxon>
        <taxon>Lamiales</taxon>
        <taxon>Pedaliaceae</taxon>
        <taxon>Sesamum</taxon>
    </lineage>
</organism>
<reference evidence="2" key="1">
    <citation type="submission" date="2020-06" db="EMBL/GenBank/DDBJ databases">
        <authorList>
            <person name="Li T."/>
            <person name="Hu X."/>
            <person name="Zhang T."/>
            <person name="Song X."/>
            <person name="Zhang H."/>
            <person name="Dai N."/>
            <person name="Sheng W."/>
            <person name="Hou X."/>
            <person name="Wei L."/>
        </authorList>
    </citation>
    <scope>NUCLEOTIDE SEQUENCE</scope>
    <source>
        <strain evidence="2">KEN1</strain>
        <tissue evidence="2">Leaf</tissue>
    </source>
</reference>
<proteinExistence type="predicted"/>
<dbReference type="EMBL" id="JACGWN010000003">
    <property type="protein sequence ID" value="KAL0456645.1"/>
    <property type="molecule type" value="Genomic_DNA"/>
</dbReference>
<reference evidence="2" key="2">
    <citation type="journal article" date="2024" name="Plant">
        <title>Genomic evolution and insights into agronomic trait innovations of Sesamum species.</title>
        <authorList>
            <person name="Miao H."/>
            <person name="Wang L."/>
            <person name="Qu L."/>
            <person name="Liu H."/>
            <person name="Sun Y."/>
            <person name="Le M."/>
            <person name="Wang Q."/>
            <person name="Wei S."/>
            <person name="Zheng Y."/>
            <person name="Lin W."/>
            <person name="Duan Y."/>
            <person name="Cao H."/>
            <person name="Xiong S."/>
            <person name="Wang X."/>
            <person name="Wei L."/>
            <person name="Li C."/>
            <person name="Ma Q."/>
            <person name="Ju M."/>
            <person name="Zhao R."/>
            <person name="Li G."/>
            <person name="Mu C."/>
            <person name="Tian Q."/>
            <person name="Mei H."/>
            <person name="Zhang T."/>
            <person name="Gao T."/>
            <person name="Zhang H."/>
        </authorList>
    </citation>
    <scope>NUCLEOTIDE SEQUENCE</scope>
    <source>
        <strain evidence="2">KEN1</strain>
    </source>
</reference>
<evidence type="ECO:0000259" key="1">
    <source>
        <dbReference type="Pfam" id="PF13966"/>
    </source>
</evidence>
<dbReference type="Pfam" id="PF13966">
    <property type="entry name" value="zf-RVT"/>
    <property type="match status" value="1"/>
</dbReference>
<dbReference type="AlphaFoldDB" id="A0AAW2XXU9"/>
<dbReference type="InterPro" id="IPR026960">
    <property type="entry name" value="RVT-Znf"/>
</dbReference>
<comment type="caution">
    <text evidence="2">The sequence shown here is derived from an EMBL/GenBank/DDBJ whole genome shotgun (WGS) entry which is preliminary data.</text>
</comment>
<protein>
    <recommendedName>
        <fullName evidence="1">Reverse transcriptase zinc-binding domain-containing protein</fullName>
    </recommendedName>
</protein>
<sequence length="240" mass="26887">MPPLLSYKIEIEFFRAVANWASSEIRDPLKKELKAWIVALNDGGLLHSILSQKYFPSSTFLEARIGSSPSLTWRSIWGARDVLAAGLRWRVGDGKNIPIKGHPCLPCPGNFQLIERPATLLDDTKGRYELIWHFEQSGKFTVKSAYQVACGLRGGGDCSLPGRSWAFIWNSRAQTEVVMFSWKCALEAMPTVNQLQRRGVQVSDGCGACLEENEDLLHVFLHCNFARFWPAVASSGVRWS</sequence>
<name>A0AAW2XXU9_9LAMI</name>